<gene>
    <name evidence="1" type="ordered locus">TT_C0951</name>
</gene>
<dbReference type="NCBIfam" id="TIGR02122">
    <property type="entry name" value="TRAP_TAXI"/>
    <property type="match status" value="1"/>
</dbReference>
<accession>Q72J30</accession>
<evidence type="ECO:0000313" key="2">
    <source>
        <dbReference type="Proteomes" id="UP000000592"/>
    </source>
</evidence>
<protein>
    <submittedName>
        <fullName evidence="1">Immunogenic protein</fullName>
    </submittedName>
</protein>
<dbReference type="InterPro" id="IPR011852">
    <property type="entry name" value="TRAP_TAXI"/>
</dbReference>
<dbReference type="Pfam" id="PF16868">
    <property type="entry name" value="NMT1_3"/>
    <property type="match status" value="1"/>
</dbReference>
<dbReference type="Proteomes" id="UP000000592">
    <property type="component" value="Chromosome"/>
</dbReference>
<dbReference type="KEGG" id="tth:TT_C0951"/>
<proteinExistence type="predicted"/>
<dbReference type="EMBL" id="AE017221">
    <property type="protein sequence ID" value="AAS81293.1"/>
    <property type="molecule type" value="Genomic_DNA"/>
</dbReference>
<dbReference type="AlphaFoldDB" id="Q72J30"/>
<dbReference type="SUPFAM" id="SSF53850">
    <property type="entry name" value="Periplasmic binding protein-like II"/>
    <property type="match status" value="1"/>
</dbReference>
<dbReference type="PANTHER" id="PTHR42941">
    <property type="entry name" value="SLL1037 PROTEIN"/>
    <property type="match status" value="1"/>
</dbReference>
<reference evidence="1 2" key="1">
    <citation type="journal article" date="2004" name="Nat. Biotechnol.">
        <title>The genome sequence of the extreme thermophile Thermus thermophilus.</title>
        <authorList>
            <person name="Henne A."/>
            <person name="Brueggemann H."/>
            <person name="Raasch C."/>
            <person name="Wiezer A."/>
            <person name="Hartsch T."/>
            <person name="Liesegang H."/>
            <person name="Johann A."/>
            <person name="Lienard T."/>
            <person name="Gohl O."/>
            <person name="Martinez-Arias R."/>
            <person name="Jacobi C."/>
            <person name="Starkuviene V."/>
            <person name="Schlenczeck S."/>
            <person name="Dencker S."/>
            <person name="Huber R."/>
            <person name="Klenk H.-P."/>
            <person name="Overbeek R."/>
            <person name="Kramer W."/>
            <person name="Merkl R."/>
            <person name="Gottschalk G."/>
            <person name="Fritz H.-J."/>
        </authorList>
    </citation>
    <scope>NUCLEOTIDE SEQUENCE [LARGE SCALE GENOMIC DNA]</scope>
    <source>
        <strain evidence="2">ATCC BAA-163 / DSM 7039 / HB27</strain>
    </source>
</reference>
<sequence length="349" mass="37552">MTGLKGPNNLGVQNYAEVTRMKRALALFALLALGVSVAQKPKVAIGTGSTGGVFFYYGTALADILNKEGAVEAQPVQTGGSYDNLLLLRDRTNPRANIYYCALTTTDSAYVAFTGEEPRFKQKPATNARVLFYMYPSFIHIVTTESSGIRVVQDLKGKRVSTGQPGSSTENLALLVLQAAGVSPDSFSKRERLPVAEGAKALAEGTLDAFFWVGGVPTGSLVELSQTLARKGDRLYLVPIDPKSTTAQVALKRFPGVLDTFTVPKSVYNTRTDVPGLATGNIVACPDTLPEEAVYAMMKAVFENLDTLRTAVASARYTSLEATARLYGKLPIPFHPGAERYLKEKGLIK</sequence>
<dbReference type="HOGENOM" id="CLU_033215_4_1_0"/>
<dbReference type="eggNOG" id="COG2358">
    <property type="taxonomic scope" value="Bacteria"/>
</dbReference>
<evidence type="ECO:0000313" key="1">
    <source>
        <dbReference type="EMBL" id="AAS81293.1"/>
    </source>
</evidence>
<name>Q72J30_THET2</name>
<organism evidence="1 2">
    <name type="scientific">Thermus thermophilus (strain ATCC BAA-163 / DSM 7039 / HB27)</name>
    <dbReference type="NCBI Taxonomy" id="262724"/>
    <lineage>
        <taxon>Bacteria</taxon>
        <taxon>Thermotogati</taxon>
        <taxon>Deinococcota</taxon>
        <taxon>Deinococci</taxon>
        <taxon>Thermales</taxon>
        <taxon>Thermaceae</taxon>
        <taxon>Thermus</taxon>
    </lineage>
</organism>
<dbReference type="PANTHER" id="PTHR42941:SF1">
    <property type="entry name" value="SLL1037 PROTEIN"/>
    <property type="match status" value="1"/>
</dbReference>
<dbReference type="Gene3D" id="3.40.190.10">
    <property type="entry name" value="Periplasmic binding protein-like II"/>
    <property type="match status" value="2"/>
</dbReference>